<dbReference type="Gene3D" id="2.40.37.10">
    <property type="entry name" value="Lyase, Ornithine Decarboxylase, Chain A, domain 1"/>
    <property type="match status" value="1"/>
</dbReference>
<dbReference type="PANTHER" id="PTHR43727:SF2">
    <property type="entry name" value="GROUP IV DECARBOXYLASE"/>
    <property type="match status" value="1"/>
</dbReference>
<reference evidence="4 5" key="1">
    <citation type="submission" date="2022-08" db="EMBL/GenBank/DDBJ databases">
        <title>Whole genome sequencing-based tracing of a 2022 introduction and outbreak of Xanthomonas hortorum pv. pelargonii.</title>
        <authorList>
            <person name="Iruegas-Bocardo F."/>
            <person name="Weisberg A.K."/>
            <person name="Riutta E.R."/>
            <person name="Kilday K."/>
            <person name="Bonkowski J.C."/>
            <person name="Creswell T."/>
            <person name="Daughtrey M.L."/>
            <person name="Rane K."/>
            <person name="Grunwald N.J."/>
            <person name="Chang J.H."/>
            <person name="Putnam M.L."/>
        </authorList>
    </citation>
    <scope>NUCLEOTIDE SEQUENCE [LARGE SCALE GENOMIC DNA]</scope>
    <source>
        <strain evidence="4 5">22-323</strain>
    </source>
</reference>
<dbReference type="Gene3D" id="3.20.20.10">
    <property type="entry name" value="Alanine racemase"/>
    <property type="match status" value="1"/>
</dbReference>
<evidence type="ECO:0000313" key="5">
    <source>
        <dbReference type="Proteomes" id="UP001302716"/>
    </source>
</evidence>
<dbReference type="SUPFAM" id="SSF51419">
    <property type="entry name" value="PLP-binding barrel"/>
    <property type="match status" value="1"/>
</dbReference>
<comment type="cofactor">
    <cofactor evidence="1">
        <name>pyridoxal 5'-phosphate</name>
        <dbReference type="ChEBI" id="CHEBI:597326"/>
    </cofactor>
</comment>
<dbReference type="InterPro" id="IPR009006">
    <property type="entry name" value="Ala_racemase/Decarboxylase_C"/>
</dbReference>
<sequence length="396" mass="42563">MSRQLMPTPNSSGLDVEGLQMRPVDQNEADKLATPAYLFDPAVAVRRYTALRDALGTRLVVSFKANSLVDLLVRCGHAFVDGVELASIGELGVVTGRIAQHRYVNNPAMDTDFMRAALISGCDFIIDSVEQARTLAAMDVGQRRPRALLRLNAGAISASAGTTMHDHFGMDVIQAREAASILSHSQITVVGVHSFGGANTFARDGQAHARNVRRAVDELQTSIPQMLAEINLGGGFATDWEKDLSCIAAYRRLVEDLFPDTCLLHEAGRGIFGRAGAFLTRVVAVKALGERRIAVCDGGMAQNFLLASTEGMLRRHGLPMLLRATPALPGPAPVDVHYVGSSCNRQDVIGRDQAAVAPPSVGDISVFPDCGAYNSTYTMRDFLMLPSARSYLRAAP</sequence>
<evidence type="ECO:0000256" key="2">
    <source>
        <dbReference type="ARBA" id="ARBA00022898"/>
    </source>
</evidence>
<dbReference type="InterPro" id="IPR029066">
    <property type="entry name" value="PLP-binding_barrel"/>
</dbReference>
<dbReference type="PANTHER" id="PTHR43727">
    <property type="entry name" value="DIAMINOPIMELATE DECARBOXYLASE"/>
    <property type="match status" value="1"/>
</dbReference>
<dbReference type="EMBL" id="CP103836">
    <property type="protein sequence ID" value="WOB47930.1"/>
    <property type="molecule type" value="Genomic_DNA"/>
</dbReference>
<gene>
    <name evidence="4" type="ORF">NYR97_11560</name>
</gene>
<evidence type="ECO:0000259" key="3">
    <source>
        <dbReference type="Pfam" id="PF02784"/>
    </source>
</evidence>
<keyword evidence="5" id="KW-1185">Reference proteome</keyword>
<proteinExistence type="predicted"/>
<keyword evidence="2" id="KW-0663">Pyridoxal phosphate</keyword>
<dbReference type="AlphaFoldDB" id="A0AAU0B7F1"/>
<evidence type="ECO:0000313" key="4">
    <source>
        <dbReference type="EMBL" id="WOB47930.1"/>
    </source>
</evidence>
<accession>A0AAU0B7F1</accession>
<feature type="domain" description="Orn/DAP/Arg decarboxylase 2 N-terminal" evidence="3">
    <location>
        <begin position="61"/>
        <end position="270"/>
    </location>
</feature>
<evidence type="ECO:0000256" key="1">
    <source>
        <dbReference type="ARBA" id="ARBA00001933"/>
    </source>
</evidence>
<dbReference type="RefSeq" id="WP_316693147.1">
    <property type="nucleotide sequence ID" value="NZ_CP103836.1"/>
</dbReference>
<name>A0AAU0B7F1_9XANT</name>
<dbReference type="GO" id="GO:0009089">
    <property type="term" value="P:lysine biosynthetic process via diaminopimelate"/>
    <property type="evidence" value="ECO:0007669"/>
    <property type="project" value="TreeGrafter"/>
</dbReference>
<protein>
    <recommendedName>
        <fullName evidence="3">Orn/DAP/Arg decarboxylase 2 N-terminal domain-containing protein</fullName>
    </recommendedName>
</protein>
<dbReference type="Pfam" id="PF02784">
    <property type="entry name" value="Orn_Arg_deC_N"/>
    <property type="match status" value="1"/>
</dbReference>
<organism evidence="4 5">
    <name type="scientific">Xanthomonas hydrangeae</name>
    <dbReference type="NCBI Taxonomy" id="2775159"/>
    <lineage>
        <taxon>Bacteria</taxon>
        <taxon>Pseudomonadati</taxon>
        <taxon>Pseudomonadota</taxon>
        <taxon>Gammaproteobacteria</taxon>
        <taxon>Lysobacterales</taxon>
        <taxon>Lysobacteraceae</taxon>
        <taxon>Xanthomonas</taxon>
    </lineage>
</organism>
<dbReference type="InterPro" id="IPR022644">
    <property type="entry name" value="De-COase2_N"/>
</dbReference>
<dbReference type="SUPFAM" id="SSF50621">
    <property type="entry name" value="Alanine racemase C-terminal domain-like"/>
    <property type="match status" value="1"/>
</dbReference>
<dbReference type="Proteomes" id="UP001302716">
    <property type="component" value="Chromosome"/>
</dbReference>
<dbReference type="GO" id="GO:0008836">
    <property type="term" value="F:diaminopimelate decarboxylase activity"/>
    <property type="evidence" value="ECO:0007669"/>
    <property type="project" value="TreeGrafter"/>
</dbReference>